<proteinExistence type="predicted"/>
<evidence type="ECO:0000313" key="1">
    <source>
        <dbReference type="EMBL" id="PTB78479.1"/>
    </source>
</evidence>
<dbReference type="AlphaFoldDB" id="A0A2T4CA84"/>
<name>A0A2T4CA84_TRILO</name>
<gene>
    <name evidence="1" type="ORF">M440DRAFT_1390147</name>
</gene>
<keyword evidence="2" id="KW-1185">Reference proteome</keyword>
<accession>A0A2T4CA84</accession>
<dbReference type="Proteomes" id="UP000240760">
    <property type="component" value="Unassembled WGS sequence"/>
</dbReference>
<dbReference type="EMBL" id="KZ679129">
    <property type="protein sequence ID" value="PTB78479.1"/>
    <property type="molecule type" value="Genomic_DNA"/>
</dbReference>
<evidence type="ECO:0000313" key="2">
    <source>
        <dbReference type="Proteomes" id="UP000240760"/>
    </source>
</evidence>
<reference evidence="1 2" key="1">
    <citation type="submission" date="2016-07" db="EMBL/GenBank/DDBJ databases">
        <title>Multiple horizontal gene transfer events from other fungi enriched the ability of initially mycotrophic Trichoderma (Ascomycota) to feed on dead plant biomass.</title>
        <authorList>
            <consortium name="DOE Joint Genome Institute"/>
            <person name="Aerts A."/>
            <person name="Atanasova L."/>
            <person name="Chenthamara K."/>
            <person name="Zhang J."/>
            <person name="Grujic M."/>
            <person name="Henrissat B."/>
            <person name="Kuo A."/>
            <person name="Salamov A."/>
            <person name="Lipzen A."/>
            <person name="Labutti K."/>
            <person name="Barry K."/>
            <person name="Miao Y."/>
            <person name="Rahimi M.J."/>
            <person name="Shen Q."/>
            <person name="Grigoriev I.V."/>
            <person name="Kubicek C.P."/>
            <person name="Druzhinina I.S."/>
        </authorList>
    </citation>
    <scope>NUCLEOTIDE SEQUENCE [LARGE SCALE GENOMIC DNA]</scope>
    <source>
        <strain evidence="1 2">ATCC 18648</strain>
    </source>
</reference>
<organism evidence="1 2">
    <name type="scientific">Trichoderma longibrachiatum ATCC 18648</name>
    <dbReference type="NCBI Taxonomy" id="983965"/>
    <lineage>
        <taxon>Eukaryota</taxon>
        <taxon>Fungi</taxon>
        <taxon>Dikarya</taxon>
        <taxon>Ascomycota</taxon>
        <taxon>Pezizomycotina</taxon>
        <taxon>Sordariomycetes</taxon>
        <taxon>Hypocreomycetidae</taxon>
        <taxon>Hypocreales</taxon>
        <taxon>Hypocreaceae</taxon>
        <taxon>Trichoderma</taxon>
    </lineage>
</organism>
<protein>
    <submittedName>
        <fullName evidence="1">Uncharacterized protein</fullName>
    </submittedName>
</protein>
<sequence>MCGIPYLSRLQVPSARSTEQSTEHLECAFCLHSYMYSSRQAGCPLLALTISYDDYSAVPAASVSAWPSFKQQMGQTNNNGPRPLPHSTASTVSVVSQPSSHPASSYEESMTLKAVSRFYRLSLEEYLGVGPWRWQNASTGSADTTGRVCPRAAEGL</sequence>